<name>A0A1U9QUC2_STRNV</name>
<dbReference type="Proteomes" id="UP000189677">
    <property type="component" value="Chromosome"/>
</dbReference>
<evidence type="ECO:0008006" key="3">
    <source>
        <dbReference type="Google" id="ProtNLM"/>
    </source>
</evidence>
<dbReference type="AlphaFoldDB" id="A0A1U9QUC2"/>
<dbReference type="EMBL" id="CP018047">
    <property type="protein sequence ID" value="AQU67820.1"/>
    <property type="molecule type" value="Genomic_DNA"/>
</dbReference>
<organism evidence="1 2">
    <name type="scientific">Streptomyces niveus</name>
    <name type="common">Streptomyces spheroides</name>
    <dbReference type="NCBI Taxonomy" id="193462"/>
    <lineage>
        <taxon>Bacteria</taxon>
        <taxon>Bacillati</taxon>
        <taxon>Actinomycetota</taxon>
        <taxon>Actinomycetes</taxon>
        <taxon>Kitasatosporales</taxon>
        <taxon>Streptomycetaceae</taxon>
        <taxon>Streptomyces</taxon>
    </lineage>
</organism>
<dbReference type="RefSeq" id="WP_078076396.1">
    <property type="nucleotide sequence ID" value="NZ_CP018047.1"/>
</dbReference>
<evidence type="ECO:0000313" key="1">
    <source>
        <dbReference type="EMBL" id="AQU67820.1"/>
    </source>
</evidence>
<evidence type="ECO:0000313" key="2">
    <source>
        <dbReference type="Proteomes" id="UP000189677"/>
    </source>
</evidence>
<proteinExistence type="predicted"/>
<sequence>MVLTMSALALLGLFLVLLLRFKSLGIGAALVAVLFGFYLAKTDAADSVDQIMTALSDAIRSFAN</sequence>
<dbReference type="OrthoDB" id="4333334at2"/>
<accession>A0A1U9QUC2</accession>
<protein>
    <recommendedName>
        <fullName evidence="3">DUF2304 domain-containing protein</fullName>
    </recommendedName>
</protein>
<gene>
    <name evidence="1" type="ORF">BBN63_17825</name>
</gene>
<keyword evidence="2" id="KW-1185">Reference proteome</keyword>
<dbReference type="KEGG" id="snw:BBN63_17825"/>
<reference evidence="1 2" key="1">
    <citation type="submission" date="2016-11" db="EMBL/GenBank/DDBJ databases">
        <title>Complete genome sequence of Streptomyces niveus SCSIO 3406.</title>
        <authorList>
            <person name="Zhu Q."/>
            <person name="Cheng W."/>
            <person name="Song Y."/>
            <person name="Li Q."/>
            <person name="Ju J."/>
        </authorList>
    </citation>
    <scope>NUCLEOTIDE SEQUENCE [LARGE SCALE GENOMIC DNA]</scope>
    <source>
        <strain evidence="1 2">SCSIO 3406</strain>
    </source>
</reference>